<dbReference type="InterPro" id="IPR007060">
    <property type="entry name" value="FtsL/DivIC"/>
</dbReference>
<evidence type="ECO:0000313" key="4">
    <source>
        <dbReference type="EMBL" id="KEK17602.1"/>
    </source>
</evidence>
<feature type="region of interest" description="Disordered" evidence="2">
    <location>
        <begin position="1"/>
        <end position="20"/>
    </location>
</feature>
<organism evidence="4 5">
    <name type="scientific">Bacillus manliponensis</name>
    <dbReference type="NCBI Taxonomy" id="574376"/>
    <lineage>
        <taxon>Bacteria</taxon>
        <taxon>Bacillati</taxon>
        <taxon>Bacillota</taxon>
        <taxon>Bacilli</taxon>
        <taxon>Bacillales</taxon>
        <taxon>Bacillaceae</taxon>
        <taxon>Bacillus</taxon>
        <taxon>Bacillus cereus group</taxon>
    </lineage>
</organism>
<dbReference type="InterPro" id="IPR039076">
    <property type="entry name" value="DivIC"/>
</dbReference>
<keyword evidence="3" id="KW-1133">Transmembrane helix</keyword>
<accession>A0A073JTN9</accession>
<name>A0A073JTN9_9BACI</name>
<dbReference type="STRING" id="574376.BAMA_12135"/>
<keyword evidence="3" id="KW-0812">Transmembrane</keyword>
<dbReference type="OrthoDB" id="2991180at2"/>
<reference evidence="4 5" key="1">
    <citation type="submission" date="2014-06" db="EMBL/GenBank/DDBJ databases">
        <title>Draft genome sequence of Bacillus manliponensis JCM 15802 (MCCC 1A00708).</title>
        <authorList>
            <person name="Lai Q."/>
            <person name="Liu Y."/>
            <person name="Shao Z."/>
        </authorList>
    </citation>
    <scope>NUCLEOTIDE SEQUENCE [LARGE SCALE GENOMIC DNA]</scope>
    <source>
        <strain evidence="4 5">JCM 15802</strain>
    </source>
</reference>
<keyword evidence="5" id="KW-1185">Reference proteome</keyword>
<dbReference type="eggNOG" id="COG2919">
    <property type="taxonomic scope" value="Bacteria"/>
</dbReference>
<keyword evidence="4" id="KW-0131">Cell cycle</keyword>
<dbReference type="RefSeq" id="WP_034642923.1">
    <property type="nucleotide sequence ID" value="NZ_CBCSJC010000030.1"/>
</dbReference>
<dbReference type="Proteomes" id="UP000027822">
    <property type="component" value="Unassembled WGS sequence"/>
</dbReference>
<dbReference type="AlphaFoldDB" id="A0A073JTN9"/>
<proteinExistence type="predicted"/>
<dbReference type="EMBL" id="JOTN01000025">
    <property type="protein sequence ID" value="KEK17602.1"/>
    <property type="molecule type" value="Genomic_DNA"/>
</dbReference>
<dbReference type="GO" id="GO:0051301">
    <property type="term" value="P:cell division"/>
    <property type="evidence" value="ECO:0007669"/>
    <property type="project" value="UniProtKB-KW"/>
</dbReference>
<dbReference type="Pfam" id="PF04977">
    <property type="entry name" value="DivIC"/>
    <property type="match status" value="1"/>
</dbReference>
<dbReference type="PANTHER" id="PTHR40027:SF1">
    <property type="entry name" value="CELL DIVISION PROTEIN DIVIC"/>
    <property type="match status" value="1"/>
</dbReference>
<evidence type="ECO:0000313" key="5">
    <source>
        <dbReference type="Proteomes" id="UP000027822"/>
    </source>
</evidence>
<evidence type="ECO:0000256" key="1">
    <source>
        <dbReference type="SAM" id="Coils"/>
    </source>
</evidence>
<dbReference type="PANTHER" id="PTHR40027">
    <property type="entry name" value="CELL DIVISION PROTEIN DIVIC"/>
    <property type="match status" value="1"/>
</dbReference>
<feature type="compositionally biased region" description="Basic and acidic residues" evidence="2">
    <location>
        <begin position="1"/>
        <end position="10"/>
    </location>
</feature>
<keyword evidence="1" id="KW-0175">Coiled coil</keyword>
<feature type="coiled-coil region" evidence="1">
    <location>
        <begin position="60"/>
        <end position="94"/>
    </location>
</feature>
<evidence type="ECO:0000256" key="3">
    <source>
        <dbReference type="SAM" id="Phobius"/>
    </source>
</evidence>
<keyword evidence="3" id="KW-0472">Membrane</keyword>
<keyword evidence="4" id="KW-0132">Cell division</keyword>
<comment type="caution">
    <text evidence="4">The sequence shown here is derived from an EMBL/GenBank/DDBJ whole genome shotgun (WGS) entry which is preliminary data.</text>
</comment>
<evidence type="ECO:0000256" key="2">
    <source>
        <dbReference type="SAM" id="MobiDB-lite"/>
    </source>
</evidence>
<protein>
    <submittedName>
        <fullName evidence="4">Cell division protein DIVIC</fullName>
    </submittedName>
</protein>
<sequence length="119" mass="14084">MRELKQRMRVEQSPNSVKEHIIQPSENKKRLYRRLAVFFVFAFAIIISIGVTFYQQHSSINAKEKQVQELSEELKTLNSQDKKLKEEVKKLNDEEHVLQIARRDYFFSGEGEVIFPISK</sequence>
<gene>
    <name evidence="4" type="ORF">BAMA_12135</name>
</gene>
<feature type="transmembrane region" description="Helical" evidence="3">
    <location>
        <begin position="35"/>
        <end position="54"/>
    </location>
</feature>